<dbReference type="AlphaFoldDB" id="A0A165ESV1"/>
<dbReference type="OrthoDB" id="77828at2759"/>
<dbReference type="Proteomes" id="UP000077266">
    <property type="component" value="Unassembled WGS sequence"/>
</dbReference>
<reference evidence="1 2" key="1">
    <citation type="journal article" date="2016" name="Mol. Biol. Evol.">
        <title>Comparative Genomics of Early-Diverging Mushroom-Forming Fungi Provides Insights into the Origins of Lignocellulose Decay Capabilities.</title>
        <authorList>
            <person name="Nagy L.G."/>
            <person name="Riley R."/>
            <person name="Tritt A."/>
            <person name="Adam C."/>
            <person name="Daum C."/>
            <person name="Floudas D."/>
            <person name="Sun H."/>
            <person name="Yadav J.S."/>
            <person name="Pangilinan J."/>
            <person name="Larsson K.H."/>
            <person name="Matsuura K."/>
            <person name="Barry K."/>
            <person name="Labutti K."/>
            <person name="Kuo R."/>
            <person name="Ohm R.A."/>
            <person name="Bhattacharya S.S."/>
            <person name="Shirouzu T."/>
            <person name="Yoshinaga Y."/>
            <person name="Martin F.M."/>
            <person name="Grigoriev I.V."/>
            <person name="Hibbett D.S."/>
        </authorList>
    </citation>
    <scope>NUCLEOTIDE SEQUENCE [LARGE SCALE GENOMIC DNA]</scope>
    <source>
        <strain evidence="1 2">HHB12029</strain>
    </source>
</reference>
<evidence type="ECO:0000313" key="2">
    <source>
        <dbReference type="Proteomes" id="UP000077266"/>
    </source>
</evidence>
<keyword evidence="2" id="KW-1185">Reference proteome</keyword>
<gene>
    <name evidence="1" type="ORF">EXIGLDRAFT_200367</name>
</gene>
<dbReference type="InParanoid" id="A0A165ESV1"/>
<dbReference type="EMBL" id="KV426121">
    <property type="protein sequence ID" value="KZV87602.1"/>
    <property type="molecule type" value="Genomic_DNA"/>
</dbReference>
<name>A0A165ESV1_EXIGL</name>
<accession>A0A165ESV1</accession>
<proteinExistence type="predicted"/>
<evidence type="ECO:0000313" key="1">
    <source>
        <dbReference type="EMBL" id="KZV87602.1"/>
    </source>
</evidence>
<protein>
    <submittedName>
        <fullName evidence="1">Uncharacterized protein</fullName>
    </submittedName>
</protein>
<sequence length="220" mass="24138">MHGVLLATIRRANVCRAAAAAAADCVCPYSGDYASVARRALGAREDTDQDEDEMTATCNVQMGSRSSSSRRLDSKRSTYTCACDGPASLRTNERTRNTSRICVKAYSCTSPSLLRAGEGGVFGLPHPNPEEEVGRGAGCVHYTRRFRGAVGAPVYHFCFDVDVCAYAETTKSSTAAGYSRQWRELQLWMDQDGDDRIYARVPRDSRVYPNLCARAGRRAR</sequence>
<organism evidence="1 2">
    <name type="scientific">Exidia glandulosa HHB12029</name>
    <dbReference type="NCBI Taxonomy" id="1314781"/>
    <lineage>
        <taxon>Eukaryota</taxon>
        <taxon>Fungi</taxon>
        <taxon>Dikarya</taxon>
        <taxon>Basidiomycota</taxon>
        <taxon>Agaricomycotina</taxon>
        <taxon>Agaricomycetes</taxon>
        <taxon>Auriculariales</taxon>
        <taxon>Exidiaceae</taxon>
        <taxon>Exidia</taxon>
    </lineage>
</organism>